<organism evidence="2 3">
    <name type="scientific">Citrifermentans bremense</name>
    <dbReference type="NCBI Taxonomy" id="60035"/>
    <lineage>
        <taxon>Bacteria</taxon>
        <taxon>Pseudomonadati</taxon>
        <taxon>Thermodesulfobacteriota</taxon>
        <taxon>Desulfuromonadia</taxon>
        <taxon>Geobacterales</taxon>
        <taxon>Geobacteraceae</taxon>
        <taxon>Citrifermentans</taxon>
    </lineage>
</organism>
<dbReference type="Proteomes" id="UP000515472">
    <property type="component" value="Chromosome"/>
</dbReference>
<dbReference type="RefSeq" id="WP_185242735.1">
    <property type="nucleotide sequence ID" value="NZ_AP023213.1"/>
</dbReference>
<dbReference type="Gene3D" id="3.30.870.10">
    <property type="entry name" value="Endonuclease Chain A"/>
    <property type="match status" value="1"/>
</dbReference>
<dbReference type="PROSITE" id="PS50035">
    <property type="entry name" value="PLD"/>
    <property type="match status" value="1"/>
</dbReference>
<dbReference type="InterPro" id="IPR001736">
    <property type="entry name" value="PLipase_D/transphosphatidylase"/>
</dbReference>
<evidence type="ECO:0000313" key="3">
    <source>
        <dbReference type="Proteomes" id="UP000515472"/>
    </source>
</evidence>
<evidence type="ECO:0000313" key="2">
    <source>
        <dbReference type="EMBL" id="BCG47912.1"/>
    </source>
</evidence>
<accession>A0A6S6M0N3</accession>
<protein>
    <recommendedName>
        <fullName evidence="1">PLD phosphodiesterase domain-containing protein</fullName>
    </recommendedName>
</protein>
<sequence length="636" mass="70448">MLEPHSRRLFLESLCPPDGYALDYAVGTTFSLDLLALLSVPLAFTFSDWEDSEGQTTENNLALLESIKRHANRICIFCQAGQISVPKKDQRLFAYLEQSVFEVTAKKKFGVFHPKTWLLRFTSKLDPTIRYRFICLSRNLTYDRSWDTVLVMDGALQDRRNAYSKNHPLGDFFKALPGLASLTGRSVPAAVQSKIDTLEEEVRKVAFDFPTALDDRNNPVAFEEYQFWPLGLNARPDWPFDGGDNELVRRRMLIISPFLSDGVLRRITRKRNNCILLSRSDEAVQIPKEVCSQFESLYTLAPDALPQDLDTDQEGKDALSGLHAKLFLMDDGYKARLWTGSANATNAAFPDPAKREDREKGNVEFMVELTGPRRVFGIEQLMSKKAGTTSFSDLLEPFTPPDHPPEVDRDLKSIENDLDTARRLFACRVLRAVVSAGPVDGSYSTRLVASTPLTALNGINAICWPVTFPEHLATGCSMQAGELAVFGGMTLDAITAFFAFELVLERAGKKAKTRFVVKADLEGVPETRFSSLLRSLLNNKNKVLQMLLMLLADQDAPASQGGIHPGQLDVDGASSGAAAIPLLESLLGALDRDPAKLGRINDLVADLMATDEGAELLPDGFNDIWPAIWAARGELQ</sequence>
<dbReference type="GO" id="GO:0006793">
    <property type="term" value="P:phosphorus metabolic process"/>
    <property type="evidence" value="ECO:0007669"/>
    <property type="project" value="UniProtKB-ARBA"/>
</dbReference>
<name>A0A6S6M0N3_9BACT</name>
<gene>
    <name evidence="2" type="ORF">GEOBRER4_n2762</name>
</gene>
<proteinExistence type="predicted"/>
<evidence type="ECO:0000259" key="1">
    <source>
        <dbReference type="PROSITE" id="PS50035"/>
    </source>
</evidence>
<keyword evidence="3" id="KW-1185">Reference proteome</keyword>
<dbReference type="AlphaFoldDB" id="A0A6S6M0N3"/>
<dbReference type="KEGG" id="gbn:GEOBRER4_26620"/>
<dbReference type="EMBL" id="AP023213">
    <property type="protein sequence ID" value="BCG47912.1"/>
    <property type="molecule type" value="Genomic_DNA"/>
</dbReference>
<feature type="domain" description="PLD phosphodiesterase" evidence="1">
    <location>
        <begin position="318"/>
        <end position="348"/>
    </location>
</feature>
<dbReference type="CDD" id="cd09176">
    <property type="entry name" value="PLDc_unchar6"/>
    <property type="match status" value="1"/>
</dbReference>
<dbReference type="InterPro" id="IPR059166">
    <property type="entry name" value="PLD-like_cat"/>
</dbReference>
<reference evidence="2 3" key="1">
    <citation type="submission" date="2020-06" db="EMBL/GenBank/DDBJ databases">
        <title>Interaction of electrochemicaly active bacteria, Geobacter bremensis R4 on different carbon anode.</title>
        <authorList>
            <person name="Meng L."/>
            <person name="Yoshida N."/>
        </authorList>
    </citation>
    <scope>NUCLEOTIDE SEQUENCE [LARGE SCALE GENOMIC DNA]</scope>
    <source>
        <strain evidence="2 3">R4</strain>
    </source>
</reference>
<dbReference type="GO" id="GO:0003824">
    <property type="term" value="F:catalytic activity"/>
    <property type="evidence" value="ECO:0007669"/>
    <property type="project" value="InterPro"/>
</dbReference>